<dbReference type="Proteomes" id="UP001161247">
    <property type="component" value="Chromosome 3"/>
</dbReference>
<evidence type="ECO:0000256" key="2">
    <source>
        <dbReference type="ARBA" id="ARBA00022676"/>
    </source>
</evidence>
<name>A0AAV1CVW8_OLDCO</name>
<dbReference type="PANTHER" id="PTHR48044">
    <property type="entry name" value="GLYCOSYLTRANSFERASE"/>
    <property type="match status" value="1"/>
</dbReference>
<reference evidence="6" key="1">
    <citation type="submission" date="2023-03" db="EMBL/GenBank/DDBJ databases">
        <authorList>
            <person name="Julca I."/>
        </authorList>
    </citation>
    <scope>NUCLEOTIDE SEQUENCE</scope>
</reference>
<dbReference type="GO" id="GO:0008194">
    <property type="term" value="F:UDP-glycosyltransferase activity"/>
    <property type="evidence" value="ECO:0007669"/>
    <property type="project" value="InterPro"/>
</dbReference>
<evidence type="ECO:0000256" key="3">
    <source>
        <dbReference type="ARBA" id="ARBA00022679"/>
    </source>
</evidence>
<dbReference type="GO" id="GO:0016138">
    <property type="term" value="P:glycoside biosynthetic process"/>
    <property type="evidence" value="ECO:0007669"/>
    <property type="project" value="UniProtKB-ARBA"/>
</dbReference>
<dbReference type="InterPro" id="IPR058980">
    <property type="entry name" value="Glyco_transf_N"/>
</dbReference>
<dbReference type="EMBL" id="OX459120">
    <property type="protein sequence ID" value="CAI9099844.1"/>
    <property type="molecule type" value="Genomic_DNA"/>
</dbReference>
<dbReference type="PANTHER" id="PTHR48044:SF23">
    <property type="entry name" value="ANTHOCYANIDIN 3-O-GLUCOSYLTRANSFERASE-LIKE"/>
    <property type="match status" value="1"/>
</dbReference>
<evidence type="ECO:0000313" key="7">
    <source>
        <dbReference type="Proteomes" id="UP001161247"/>
    </source>
</evidence>
<comment type="similarity">
    <text evidence="1">Belongs to the UDP-glycosyltransferase family.</text>
</comment>
<dbReference type="AlphaFoldDB" id="A0AAV1CVW8"/>
<evidence type="ECO:0000256" key="4">
    <source>
        <dbReference type="SAM" id="MobiDB-lite"/>
    </source>
</evidence>
<dbReference type="Pfam" id="PF26168">
    <property type="entry name" value="Glyco_transf_N"/>
    <property type="match status" value="1"/>
</dbReference>
<dbReference type="SUPFAM" id="SSF53756">
    <property type="entry name" value="UDP-Glycosyltransferase/glycogen phosphorylase"/>
    <property type="match status" value="1"/>
</dbReference>
<keyword evidence="2" id="KW-0328">Glycosyltransferase</keyword>
<organism evidence="6 7">
    <name type="scientific">Oldenlandia corymbosa var. corymbosa</name>
    <dbReference type="NCBI Taxonomy" id="529605"/>
    <lineage>
        <taxon>Eukaryota</taxon>
        <taxon>Viridiplantae</taxon>
        <taxon>Streptophyta</taxon>
        <taxon>Embryophyta</taxon>
        <taxon>Tracheophyta</taxon>
        <taxon>Spermatophyta</taxon>
        <taxon>Magnoliopsida</taxon>
        <taxon>eudicotyledons</taxon>
        <taxon>Gunneridae</taxon>
        <taxon>Pentapetalae</taxon>
        <taxon>asterids</taxon>
        <taxon>lamiids</taxon>
        <taxon>Gentianales</taxon>
        <taxon>Rubiaceae</taxon>
        <taxon>Rubioideae</taxon>
        <taxon>Spermacoceae</taxon>
        <taxon>Hedyotis-Oldenlandia complex</taxon>
        <taxon>Oldenlandia</taxon>
    </lineage>
</organism>
<keyword evidence="7" id="KW-1185">Reference proteome</keyword>
<dbReference type="InterPro" id="IPR002213">
    <property type="entry name" value="UDP_glucos_trans"/>
</dbReference>
<gene>
    <name evidence="6" type="ORF">OLC1_LOCUS9784</name>
</gene>
<feature type="domain" description="Glycosyltransferase N-terminal" evidence="5">
    <location>
        <begin position="25"/>
        <end position="254"/>
    </location>
</feature>
<dbReference type="Gene3D" id="3.40.50.2000">
    <property type="entry name" value="Glycogen Phosphorylase B"/>
    <property type="match status" value="2"/>
</dbReference>
<sequence length="512" mass="57872">MSTYPNVTPTNSAQQRGNDDDTSSRVAVLMLPFPGHNHINQLLHLSRSFLSYNISVHFVSTLVTPARRLAENINIHFHEIQIPFSMSNTKSLSPNTPSSDSLPYLIHLHCEPAKMLVERLSKEIERIIVIHDSLMFKVARMVLATCSTLIAKQDIYSFASSSAFCYYVTRQLLMGKPILIDGEPTKNLSSLQRNWSMMKTEFKDSLRESHTFNHRNIINTSRVIEGQFINLIAEKTNPNELDEDNEKWAIGPLNSLQISVREGSTNVTHRDKCLEWLAKQSQNSVLFVCFGTTTEFSTEQIREICIGLEKSGHCFIWVVPETQREDGKDGAWPKDFENRVRERGLIVKDWVTQLEILSHCSTGGFLTYCGWNSCIESISMGVPMAAWPINTDQPMNAILITQILKVGLMVGDWENRNELVKSSSIEEVVKRLMGSDEGNQLRQKAKELSDAVKGSVKEGRCATEEMEAFIAHITRHEKSSNRLTNNSTSGSVTIAGEHRAICIKRNMKPIDW</sequence>
<proteinExistence type="inferred from homology"/>
<feature type="compositionally biased region" description="Polar residues" evidence="4">
    <location>
        <begin position="1"/>
        <end position="16"/>
    </location>
</feature>
<feature type="region of interest" description="Disordered" evidence="4">
    <location>
        <begin position="1"/>
        <end position="21"/>
    </location>
</feature>
<protein>
    <submittedName>
        <fullName evidence="6">OLC1v1036726C1</fullName>
    </submittedName>
</protein>
<keyword evidence="3" id="KW-0808">Transferase</keyword>
<accession>A0AAV1CVW8</accession>
<dbReference type="CDD" id="cd03784">
    <property type="entry name" value="GT1_Gtf-like"/>
    <property type="match status" value="1"/>
</dbReference>
<evidence type="ECO:0000259" key="5">
    <source>
        <dbReference type="Pfam" id="PF26168"/>
    </source>
</evidence>
<dbReference type="FunFam" id="3.40.50.2000:FF:000060">
    <property type="entry name" value="Glycosyltransferase"/>
    <property type="match status" value="1"/>
</dbReference>
<evidence type="ECO:0000313" key="6">
    <source>
        <dbReference type="EMBL" id="CAI9099844.1"/>
    </source>
</evidence>
<dbReference type="Pfam" id="PF00201">
    <property type="entry name" value="UDPGT"/>
    <property type="match status" value="1"/>
</dbReference>
<evidence type="ECO:0000256" key="1">
    <source>
        <dbReference type="ARBA" id="ARBA00009995"/>
    </source>
</evidence>